<proteinExistence type="inferred from homology"/>
<dbReference type="InterPro" id="IPR041719">
    <property type="entry name" value="Ferritin_prok"/>
</dbReference>
<dbReference type="SUPFAM" id="SSF47240">
    <property type="entry name" value="Ferritin-like"/>
    <property type="match status" value="1"/>
</dbReference>
<keyword evidence="4 7" id="KW-0479">Metal-binding</keyword>
<name>E7G2W8_9HELI</name>
<dbReference type="Pfam" id="PF00210">
    <property type="entry name" value="Ferritin"/>
    <property type="match status" value="1"/>
</dbReference>
<evidence type="ECO:0000256" key="6">
    <source>
        <dbReference type="ARBA" id="ARBA00023004"/>
    </source>
</evidence>
<dbReference type="GO" id="GO:0008199">
    <property type="term" value="F:ferric iron binding"/>
    <property type="evidence" value="ECO:0007669"/>
    <property type="project" value="InterPro"/>
</dbReference>
<accession>E7G2W8</accession>
<evidence type="ECO:0000256" key="3">
    <source>
        <dbReference type="ARBA" id="ARBA00022434"/>
    </source>
</evidence>
<evidence type="ECO:0000256" key="1">
    <source>
        <dbReference type="ARBA" id="ARBA00004496"/>
    </source>
</evidence>
<dbReference type="InterPro" id="IPR009078">
    <property type="entry name" value="Ferritin-like_SF"/>
</dbReference>
<comment type="function">
    <text evidence="8">Iron-storage protein.</text>
</comment>
<dbReference type="InterPro" id="IPR008331">
    <property type="entry name" value="Ferritin_DPS_dom"/>
</dbReference>
<comment type="subcellular location">
    <subcellularLocation>
        <location evidence="1 8">Cytoplasm</location>
    </subcellularLocation>
</comment>
<dbReference type="PROSITE" id="PS50905">
    <property type="entry name" value="FERRITIN_LIKE"/>
    <property type="match status" value="1"/>
</dbReference>
<evidence type="ECO:0000259" key="9">
    <source>
        <dbReference type="PROSITE" id="PS50905"/>
    </source>
</evidence>
<evidence type="ECO:0000256" key="5">
    <source>
        <dbReference type="ARBA" id="ARBA00023002"/>
    </source>
</evidence>
<evidence type="ECO:0000313" key="11">
    <source>
        <dbReference type="Proteomes" id="UP000054093"/>
    </source>
</evidence>
<dbReference type="InterPro" id="IPR001519">
    <property type="entry name" value="Ferritin"/>
</dbReference>
<dbReference type="PANTHER" id="PTHR11431">
    <property type="entry name" value="FERRITIN"/>
    <property type="match status" value="1"/>
</dbReference>
<reference evidence="10 11" key="1">
    <citation type="journal article" date="2011" name="Vet. Res.">
        <title>Genome sequence of Helicobacter suis supports its role in gastric pathology.</title>
        <authorList>
            <person name="Vermoote M."/>
            <person name="Vandekerckhove T.T."/>
            <person name="Flahou B."/>
            <person name="Pasmans F."/>
            <person name="Smet A."/>
            <person name="De Groote D."/>
            <person name="Van Criekinge W."/>
            <person name="Ducatelle R."/>
            <person name="Haesebrouck F."/>
        </authorList>
    </citation>
    <scope>NUCLEOTIDE SEQUENCE [LARGE SCALE GENOMIC DNA]</scope>
    <source>
        <strain evidence="10 11">HS5</strain>
    </source>
</reference>
<dbReference type="GO" id="GO:0006879">
    <property type="term" value="P:intracellular iron ion homeostasis"/>
    <property type="evidence" value="ECO:0007669"/>
    <property type="project" value="UniProtKB-KW"/>
</dbReference>
<feature type="binding site" evidence="7">
    <location>
        <position position="106"/>
    </location>
    <ligand>
        <name>Fe cation</name>
        <dbReference type="ChEBI" id="CHEBI:24875"/>
        <label>1</label>
    </ligand>
</feature>
<comment type="caution">
    <text evidence="10">The sequence shown here is derived from an EMBL/GenBank/DDBJ whole genome shotgun (WGS) entry which is preliminary data.</text>
</comment>
<dbReference type="CDD" id="cd01055">
    <property type="entry name" value="Nonheme_Ferritin"/>
    <property type="match status" value="1"/>
</dbReference>
<dbReference type="InterPro" id="IPR009040">
    <property type="entry name" value="Ferritin-like_diiron"/>
</dbReference>
<evidence type="ECO:0000256" key="2">
    <source>
        <dbReference type="ARBA" id="ARBA00006950"/>
    </source>
</evidence>
<gene>
    <name evidence="10" type="ORF">HSUHS5_0266</name>
</gene>
<keyword evidence="6 7" id="KW-0408">Iron</keyword>
<dbReference type="GO" id="GO:0004322">
    <property type="term" value="F:ferroxidase activity"/>
    <property type="evidence" value="ECO:0007669"/>
    <property type="project" value="TreeGrafter"/>
</dbReference>
<feature type="binding site" evidence="7">
    <location>
        <position position="139"/>
    </location>
    <ligand>
        <name>Fe cation</name>
        <dbReference type="ChEBI" id="CHEBI:24875"/>
        <label>1</label>
    </ligand>
</feature>
<dbReference type="GO" id="GO:0005829">
    <property type="term" value="C:cytosol"/>
    <property type="evidence" value="ECO:0007669"/>
    <property type="project" value="TreeGrafter"/>
</dbReference>
<keyword evidence="8" id="KW-0963">Cytoplasm</keyword>
<evidence type="ECO:0000256" key="7">
    <source>
        <dbReference type="PIRSR" id="PIRSR601519-1"/>
    </source>
</evidence>
<comment type="catalytic activity">
    <reaction evidence="8">
        <text>4 Fe(2+) + O2 + 6 H2O = 4 iron(III) oxide-hydroxide + 12 H(+)</text>
        <dbReference type="Rhea" id="RHEA:11972"/>
        <dbReference type="ChEBI" id="CHEBI:15377"/>
        <dbReference type="ChEBI" id="CHEBI:15378"/>
        <dbReference type="ChEBI" id="CHEBI:15379"/>
        <dbReference type="ChEBI" id="CHEBI:29033"/>
        <dbReference type="ChEBI" id="CHEBI:78619"/>
        <dbReference type="EC" id="1.16.3.2"/>
    </reaction>
</comment>
<dbReference type="Proteomes" id="UP000054093">
    <property type="component" value="Unassembled WGS sequence"/>
</dbReference>
<keyword evidence="5" id="KW-0560">Oxidoreductase</keyword>
<comment type="similarity">
    <text evidence="2 8">Belongs to the ferritin family. Prokaryotic subfamily.</text>
</comment>
<keyword evidence="3 8" id="KW-0409">Iron storage</keyword>
<evidence type="ECO:0000256" key="8">
    <source>
        <dbReference type="RuleBase" id="RU361145"/>
    </source>
</evidence>
<dbReference type="PANTHER" id="PTHR11431:SF127">
    <property type="entry name" value="BACTERIAL NON-HEME FERRITIN"/>
    <property type="match status" value="1"/>
</dbReference>
<organism evidence="10 11">
    <name type="scientific">Helicobacter suis HS5</name>
    <dbReference type="NCBI Taxonomy" id="710394"/>
    <lineage>
        <taxon>Bacteria</taxon>
        <taxon>Pseudomonadati</taxon>
        <taxon>Campylobacterota</taxon>
        <taxon>Epsilonproteobacteria</taxon>
        <taxon>Campylobacterales</taxon>
        <taxon>Helicobacteraceae</taxon>
        <taxon>Helicobacter</taxon>
    </lineage>
</organism>
<dbReference type="GO" id="GO:0008198">
    <property type="term" value="F:ferrous iron binding"/>
    <property type="evidence" value="ECO:0007669"/>
    <property type="project" value="TreeGrafter"/>
</dbReference>
<sequence>MIMIQKLVKGVFMLPQETVKLLNSQVMDEFYSANLYMSMSSWCYTHSFDGAGLFLFNHASDEYAHATKIITYLNENEVGVHLKEVKAPEHAFQSLVEIFEKAYKHEQHITHSINTLVDHMLSHKDYATFNFLQWYVAEQHEEEVLFKNLLDKIKLMGESGHGLYLADQYIKNTTKKS</sequence>
<feature type="binding site" evidence="7">
    <location>
        <position position="29"/>
    </location>
    <ligand>
        <name>Fe cation</name>
        <dbReference type="ChEBI" id="CHEBI:24875"/>
        <label>1</label>
    </ligand>
</feature>
<dbReference type="Gene3D" id="1.20.1260.10">
    <property type="match status" value="1"/>
</dbReference>
<feature type="binding site" evidence="7">
    <location>
        <position position="65"/>
    </location>
    <ligand>
        <name>Fe cation</name>
        <dbReference type="ChEBI" id="CHEBI:24875"/>
        <label>1</label>
    </ligand>
</feature>
<evidence type="ECO:0000313" key="10">
    <source>
        <dbReference type="EMBL" id="EFX42286.1"/>
    </source>
</evidence>
<dbReference type="EMBL" id="ADHO01000046">
    <property type="protein sequence ID" value="EFX42286.1"/>
    <property type="molecule type" value="Genomic_DNA"/>
</dbReference>
<dbReference type="AlphaFoldDB" id="E7G2W8"/>
<feature type="domain" description="Ferritin-like diiron" evidence="9">
    <location>
        <begin position="12"/>
        <end position="157"/>
    </location>
</feature>
<feature type="binding site" evidence="7">
    <location>
        <position position="62"/>
    </location>
    <ligand>
        <name>Fe cation</name>
        <dbReference type="ChEBI" id="CHEBI:24875"/>
        <label>1</label>
    </ligand>
</feature>
<dbReference type="EC" id="1.16.3.2" evidence="8"/>
<protein>
    <recommendedName>
        <fullName evidence="8">Ferritin</fullName>
        <ecNumber evidence="8">1.16.3.2</ecNumber>
    </recommendedName>
</protein>
<evidence type="ECO:0000256" key="4">
    <source>
        <dbReference type="ARBA" id="ARBA00022723"/>
    </source>
</evidence>
<dbReference type="FunFam" id="1.20.1260.10:FF:000001">
    <property type="entry name" value="Non-heme ferritin"/>
    <property type="match status" value="1"/>
</dbReference>
<dbReference type="GO" id="GO:0042802">
    <property type="term" value="F:identical protein binding"/>
    <property type="evidence" value="ECO:0007669"/>
    <property type="project" value="UniProtKB-ARBA"/>
</dbReference>
<dbReference type="InterPro" id="IPR012347">
    <property type="entry name" value="Ferritin-like"/>
</dbReference>
<dbReference type="GO" id="GO:0006826">
    <property type="term" value="P:iron ion transport"/>
    <property type="evidence" value="ECO:0007669"/>
    <property type="project" value="InterPro"/>
</dbReference>